<dbReference type="GO" id="GO:0004113">
    <property type="term" value="F:2',3'-cyclic-nucleotide 3'-phosphodiesterase activity"/>
    <property type="evidence" value="ECO:0007669"/>
    <property type="project" value="InterPro"/>
</dbReference>
<dbReference type="Proteomes" id="UP000198967">
    <property type="component" value="Unassembled WGS sequence"/>
</dbReference>
<dbReference type="GO" id="GO:0008664">
    <property type="term" value="F:RNA 2',3'-cyclic 3'-phosphodiesterase activity"/>
    <property type="evidence" value="ECO:0007669"/>
    <property type="project" value="UniProtKB-EC"/>
</dbReference>
<feature type="active site" description="Proton donor" evidence="2">
    <location>
        <position position="39"/>
    </location>
</feature>
<dbReference type="EMBL" id="FNBE01000007">
    <property type="protein sequence ID" value="SDF88046.1"/>
    <property type="molecule type" value="Genomic_DNA"/>
</dbReference>
<organism evidence="3 4">
    <name type="scientific">Pseudonocardia oroxyli</name>
    <dbReference type="NCBI Taxonomy" id="366584"/>
    <lineage>
        <taxon>Bacteria</taxon>
        <taxon>Bacillati</taxon>
        <taxon>Actinomycetota</taxon>
        <taxon>Actinomycetes</taxon>
        <taxon>Pseudonocardiales</taxon>
        <taxon>Pseudonocardiaceae</taxon>
        <taxon>Pseudonocardia</taxon>
    </lineage>
</organism>
<dbReference type="OrthoDB" id="9787070at2"/>
<dbReference type="NCBIfam" id="TIGR02258">
    <property type="entry name" value="2_5_ligase"/>
    <property type="match status" value="1"/>
</dbReference>
<comment type="catalytic activity">
    <reaction evidence="2">
        <text>a 3'-end 2',3'-cyclophospho-ribonucleotide-RNA + H2O = a 3'-end 2'-phospho-ribonucleotide-RNA + H(+)</text>
        <dbReference type="Rhea" id="RHEA:11828"/>
        <dbReference type="Rhea" id="RHEA-COMP:10464"/>
        <dbReference type="Rhea" id="RHEA-COMP:17353"/>
        <dbReference type="ChEBI" id="CHEBI:15377"/>
        <dbReference type="ChEBI" id="CHEBI:15378"/>
        <dbReference type="ChEBI" id="CHEBI:83064"/>
        <dbReference type="ChEBI" id="CHEBI:173113"/>
        <dbReference type="EC" id="3.1.4.58"/>
    </reaction>
</comment>
<reference evidence="3 4" key="1">
    <citation type="submission" date="2016-10" db="EMBL/GenBank/DDBJ databases">
        <authorList>
            <person name="de Groot N.N."/>
        </authorList>
    </citation>
    <scope>NUCLEOTIDE SEQUENCE [LARGE SCALE GENOMIC DNA]</scope>
    <source>
        <strain evidence="3 4">CGMCC 4.3143</strain>
    </source>
</reference>
<dbReference type="HAMAP" id="MF_01940">
    <property type="entry name" value="RNA_CPDase"/>
    <property type="match status" value="1"/>
</dbReference>
<dbReference type="RefSeq" id="WP_093083330.1">
    <property type="nucleotide sequence ID" value="NZ_FNBE01000007.1"/>
</dbReference>
<feature type="short sequence motif" description="HXTX 2" evidence="2">
    <location>
        <begin position="104"/>
        <end position="107"/>
    </location>
</feature>
<dbReference type="Gene3D" id="3.90.1140.10">
    <property type="entry name" value="Cyclic phosphodiesterase"/>
    <property type="match status" value="1"/>
</dbReference>
<dbReference type="Pfam" id="PF13563">
    <property type="entry name" value="2_5_RNA_ligase2"/>
    <property type="match status" value="1"/>
</dbReference>
<dbReference type="STRING" id="366584.SAMN05216377_107190"/>
<proteinExistence type="inferred from homology"/>
<comment type="function">
    <text evidence="2">Hydrolyzes RNA 2',3'-cyclic phosphodiester to an RNA 2'-phosphomonoester.</text>
</comment>
<keyword evidence="4" id="KW-1185">Reference proteome</keyword>
<keyword evidence="3" id="KW-0436">Ligase</keyword>
<dbReference type="PANTHER" id="PTHR35561">
    <property type="entry name" value="RNA 2',3'-CYCLIC PHOSPHODIESTERASE"/>
    <property type="match status" value="1"/>
</dbReference>
<evidence type="ECO:0000256" key="1">
    <source>
        <dbReference type="ARBA" id="ARBA00022801"/>
    </source>
</evidence>
<name>A0A1G7PP90_PSEOR</name>
<keyword evidence="1 2" id="KW-0378">Hydrolase</keyword>
<protein>
    <recommendedName>
        <fullName evidence="2">RNA 2',3'-cyclic phosphodiesterase</fullName>
        <shortName evidence="2">RNA 2',3'-CPDase</shortName>
        <ecNumber evidence="2">3.1.4.58</ecNumber>
    </recommendedName>
</protein>
<dbReference type="PANTHER" id="PTHR35561:SF1">
    <property type="entry name" value="RNA 2',3'-CYCLIC PHOSPHODIESTERASE"/>
    <property type="match status" value="1"/>
</dbReference>
<evidence type="ECO:0000313" key="4">
    <source>
        <dbReference type="Proteomes" id="UP000198967"/>
    </source>
</evidence>
<sequence>MPLVSRFVALVPPPEVRAAIRALLPSAPQVRWTAPAQWHVTLRFLGQADPPDLAAIAQGTAPFTLAVRGAGRFDDRVLWAALAGETDRLHALAAALGAADYRPHLTLGFGSGLSPLVTALRELRTPPWTVREIVLFRSERGVYSPLGSWALSGP</sequence>
<dbReference type="InterPro" id="IPR009097">
    <property type="entry name" value="Cyclic_Pdiesterase"/>
</dbReference>
<comment type="similarity">
    <text evidence="2">Belongs to the 2H phosphoesterase superfamily. ThpR family.</text>
</comment>
<accession>A0A1G7PP90</accession>
<dbReference type="SUPFAM" id="SSF55144">
    <property type="entry name" value="LigT-like"/>
    <property type="match status" value="1"/>
</dbReference>
<dbReference type="GO" id="GO:0016874">
    <property type="term" value="F:ligase activity"/>
    <property type="evidence" value="ECO:0007669"/>
    <property type="project" value="UniProtKB-KW"/>
</dbReference>
<evidence type="ECO:0000313" key="3">
    <source>
        <dbReference type="EMBL" id="SDF88046.1"/>
    </source>
</evidence>
<feature type="active site" description="Proton acceptor" evidence="2">
    <location>
        <position position="104"/>
    </location>
</feature>
<evidence type="ECO:0000256" key="2">
    <source>
        <dbReference type="HAMAP-Rule" id="MF_01940"/>
    </source>
</evidence>
<feature type="short sequence motif" description="HXTX 1" evidence="2">
    <location>
        <begin position="39"/>
        <end position="42"/>
    </location>
</feature>
<gene>
    <name evidence="3" type="ORF">SAMN05216377_107190</name>
</gene>
<dbReference type="InterPro" id="IPR004175">
    <property type="entry name" value="RNA_CPDase"/>
</dbReference>
<dbReference type="AlphaFoldDB" id="A0A1G7PP90"/>
<dbReference type="EC" id="3.1.4.58" evidence="2"/>